<accession>A0A1S8GQY7</accession>
<evidence type="ECO:0000256" key="5">
    <source>
        <dbReference type="ARBA" id="ARBA00022490"/>
    </source>
</evidence>
<dbReference type="InterPro" id="IPR010923">
    <property type="entry name" value="T(6)A37_SUA5"/>
</dbReference>
<dbReference type="EMBL" id="JATM01000002">
    <property type="protein sequence ID" value="OOL19059.1"/>
    <property type="molecule type" value="Genomic_DNA"/>
</dbReference>
<feature type="domain" description="YrdC-like" evidence="15">
    <location>
        <begin position="18"/>
        <end position="209"/>
    </location>
</feature>
<evidence type="ECO:0000256" key="7">
    <source>
        <dbReference type="ARBA" id="ARBA00022694"/>
    </source>
</evidence>
<gene>
    <name evidence="16" type="ORF">AL01_04885</name>
</gene>
<organism evidence="16 17">
    <name type="scientific">Bombella intestini</name>
    <dbReference type="NCBI Taxonomy" id="1539051"/>
    <lineage>
        <taxon>Bacteria</taxon>
        <taxon>Pseudomonadati</taxon>
        <taxon>Pseudomonadota</taxon>
        <taxon>Alphaproteobacteria</taxon>
        <taxon>Acetobacterales</taxon>
        <taxon>Acetobacteraceae</taxon>
        <taxon>Bombella</taxon>
    </lineage>
</organism>
<dbReference type="PANTHER" id="PTHR17490">
    <property type="entry name" value="SUA5"/>
    <property type="match status" value="1"/>
</dbReference>
<dbReference type="GO" id="GO:0003725">
    <property type="term" value="F:double-stranded RNA binding"/>
    <property type="evidence" value="ECO:0007669"/>
    <property type="project" value="UniProtKB-UniRule"/>
</dbReference>
<dbReference type="InterPro" id="IPR017945">
    <property type="entry name" value="DHBP_synth_RibB-like_a/b_dom"/>
</dbReference>
<dbReference type="Proteomes" id="UP000200980">
    <property type="component" value="Unassembled WGS sequence"/>
</dbReference>
<name>A0A1S8GQY7_9PROT</name>
<evidence type="ECO:0000259" key="15">
    <source>
        <dbReference type="PROSITE" id="PS51163"/>
    </source>
</evidence>
<dbReference type="Pfam" id="PF01300">
    <property type="entry name" value="Sua5_yciO_yrdC"/>
    <property type="match status" value="1"/>
</dbReference>
<dbReference type="GO" id="GO:0061710">
    <property type="term" value="F:L-threonylcarbamoyladenylate synthase"/>
    <property type="evidence" value="ECO:0007669"/>
    <property type="project" value="UniProtKB-EC"/>
</dbReference>
<dbReference type="InterPro" id="IPR038385">
    <property type="entry name" value="Sua5/YwlC_C"/>
</dbReference>
<keyword evidence="6 13" id="KW-0808">Transferase</keyword>
<keyword evidence="9 13" id="KW-0547">Nucleotide-binding</keyword>
<comment type="subcellular location">
    <subcellularLocation>
        <location evidence="1 13">Cytoplasm</location>
    </subcellularLocation>
</comment>
<dbReference type="RefSeq" id="WP_077396283.1">
    <property type="nucleotide sequence ID" value="NZ_JATM01000002.1"/>
</dbReference>
<dbReference type="OrthoDB" id="9814580at2"/>
<feature type="binding site" evidence="14">
    <location>
        <position position="205"/>
    </location>
    <ligand>
        <name>ATP</name>
        <dbReference type="ChEBI" id="CHEBI:30616"/>
    </ligand>
</feature>
<evidence type="ECO:0000313" key="17">
    <source>
        <dbReference type="Proteomes" id="UP000200980"/>
    </source>
</evidence>
<dbReference type="PANTHER" id="PTHR17490:SF16">
    <property type="entry name" value="THREONYLCARBAMOYL-AMP SYNTHASE"/>
    <property type="match status" value="1"/>
</dbReference>
<feature type="binding site" evidence="14">
    <location>
        <position position="246"/>
    </location>
    <ligand>
        <name>ATP</name>
        <dbReference type="ChEBI" id="CHEBI:30616"/>
    </ligand>
</feature>
<evidence type="ECO:0000256" key="8">
    <source>
        <dbReference type="ARBA" id="ARBA00022695"/>
    </source>
</evidence>
<dbReference type="STRING" id="1539051.AL01_04885"/>
<evidence type="ECO:0000256" key="2">
    <source>
        <dbReference type="ARBA" id="ARBA00007663"/>
    </source>
</evidence>
<feature type="binding site" evidence="14">
    <location>
        <position position="72"/>
    </location>
    <ligand>
        <name>L-threonine</name>
        <dbReference type="ChEBI" id="CHEBI:57926"/>
    </ligand>
</feature>
<keyword evidence="8 13" id="KW-0548">Nucleotidyltransferase</keyword>
<keyword evidence="7 13" id="KW-0819">tRNA processing</keyword>
<dbReference type="Gene3D" id="3.40.50.11030">
    <property type="entry name" value="Threonylcarbamoyl-AMP synthase, C-terminal domain"/>
    <property type="match status" value="1"/>
</dbReference>
<feature type="binding site" evidence="14">
    <location>
        <position position="153"/>
    </location>
    <ligand>
        <name>ATP</name>
        <dbReference type="ChEBI" id="CHEBI:30616"/>
    </ligand>
</feature>
<dbReference type="AlphaFoldDB" id="A0A1S8GQY7"/>
<evidence type="ECO:0000256" key="14">
    <source>
        <dbReference type="PIRSR" id="PIRSR004930-1"/>
    </source>
</evidence>
<dbReference type="GO" id="GO:0005524">
    <property type="term" value="F:ATP binding"/>
    <property type="evidence" value="ECO:0007669"/>
    <property type="project" value="UniProtKB-UniRule"/>
</dbReference>
<comment type="catalytic activity">
    <reaction evidence="12 13">
        <text>L-threonine + hydrogencarbonate + ATP = L-threonylcarbamoyladenylate + diphosphate + H2O</text>
        <dbReference type="Rhea" id="RHEA:36407"/>
        <dbReference type="ChEBI" id="CHEBI:15377"/>
        <dbReference type="ChEBI" id="CHEBI:17544"/>
        <dbReference type="ChEBI" id="CHEBI:30616"/>
        <dbReference type="ChEBI" id="CHEBI:33019"/>
        <dbReference type="ChEBI" id="CHEBI:57926"/>
        <dbReference type="ChEBI" id="CHEBI:73682"/>
        <dbReference type="EC" id="2.7.7.87"/>
    </reaction>
</comment>
<comment type="similarity">
    <text evidence="2 13">Belongs to the SUA5 family.</text>
</comment>
<dbReference type="GO" id="GO:0000049">
    <property type="term" value="F:tRNA binding"/>
    <property type="evidence" value="ECO:0007669"/>
    <property type="project" value="TreeGrafter"/>
</dbReference>
<dbReference type="InterPro" id="IPR005145">
    <property type="entry name" value="Sua5_C"/>
</dbReference>
<keyword evidence="5 13" id="KW-0963">Cytoplasm</keyword>
<feature type="binding site" evidence="14">
    <location>
        <position position="63"/>
    </location>
    <ligand>
        <name>ATP</name>
        <dbReference type="ChEBI" id="CHEBI:30616"/>
    </ligand>
</feature>
<evidence type="ECO:0000256" key="9">
    <source>
        <dbReference type="ARBA" id="ARBA00022741"/>
    </source>
</evidence>
<dbReference type="NCBIfam" id="TIGR00057">
    <property type="entry name" value="L-threonylcarbamoyladenylate synthase"/>
    <property type="match status" value="1"/>
</dbReference>
<dbReference type="PIRSF" id="PIRSF004930">
    <property type="entry name" value="Tln_factor_SUA5"/>
    <property type="match status" value="1"/>
</dbReference>
<evidence type="ECO:0000256" key="12">
    <source>
        <dbReference type="ARBA" id="ARBA00048366"/>
    </source>
</evidence>
<evidence type="ECO:0000256" key="11">
    <source>
        <dbReference type="ARBA" id="ARBA00029774"/>
    </source>
</evidence>
<evidence type="ECO:0000256" key="4">
    <source>
        <dbReference type="ARBA" id="ARBA00015492"/>
    </source>
</evidence>
<reference evidence="16 17" key="1">
    <citation type="journal article" date="2016" name="PLoS ONE">
        <title>Whole-Genome Sequence Analysis of Bombella intestini LMG 28161T, a Novel Acetic Acid Bacterium Isolated from the Crop of a Red-Tailed Bumble Bee, Bombus lapidarius.</title>
        <authorList>
            <person name="Li L."/>
            <person name="Illeghems K."/>
            <person name="Van Kerrebroeck S."/>
            <person name="Borremans W."/>
            <person name="Cleenwerck I."/>
            <person name="Smagghe G."/>
            <person name="De Vuyst L."/>
            <person name="Vandamme P."/>
        </authorList>
    </citation>
    <scope>NUCLEOTIDE SEQUENCE [LARGE SCALE GENOMIC DNA]</scope>
    <source>
        <strain evidence="16 17">R-52487</strain>
    </source>
</reference>
<sequence>MPHPAPSHHRTERLDQDHDGIRRAARLLRQGGLVAFGTETVYGLGGLATSQRTVERIFQAKGRPSFNPLISHFASAEAAFAEADMTIPLRDMAYALAQRFWPGPLTLILPRHAESRISQAVTAGLETLAVRVPKGRAVEELLRLTGEPIAAPSANRSGRVSPSTARHVLDELEGRIDAVLDTGPCTVGLESTVLDLTGPHPILRRPGGVTLEELHDICGSTIVVEQGAADGSTPRPNAPGQLSSHYAPSLPVRLDATHIQPGEAFLTFGTQQTEGPQPDLTLNLSPDGNVEEAARRLFASLRQLDQAANRQGLTGIAVAPLPEAGLGRALKDRLQRAAAPRPADQTSPPA</sequence>
<dbReference type="Pfam" id="PF03481">
    <property type="entry name" value="Sua5_C"/>
    <property type="match status" value="1"/>
</dbReference>
<keyword evidence="10 13" id="KW-0067">ATP-binding</keyword>
<comment type="caution">
    <text evidence="16">The sequence shown here is derived from an EMBL/GenBank/DDBJ whole genome shotgun (WGS) entry which is preliminary data.</text>
</comment>
<dbReference type="SUPFAM" id="SSF55821">
    <property type="entry name" value="YrdC/RibB"/>
    <property type="match status" value="1"/>
</dbReference>
<feature type="binding site" evidence="14">
    <location>
        <position position="67"/>
    </location>
    <ligand>
        <name>ATP</name>
        <dbReference type="ChEBI" id="CHEBI:30616"/>
    </ligand>
</feature>
<dbReference type="GO" id="GO:0008033">
    <property type="term" value="P:tRNA processing"/>
    <property type="evidence" value="ECO:0007669"/>
    <property type="project" value="UniProtKB-KW"/>
</dbReference>
<dbReference type="EC" id="2.7.7.87" evidence="3 13"/>
<feature type="binding site" evidence="14">
    <location>
        <position position="191"/>
    </location>
    <ligand>
        <name>L-threonine</name>
        <dbReference type="ChEBI" id="CHEBI:57926"/>
    </ligand>
</feature>
<dbReference type="InterPro" id="IPR050156">
    <property type="entry name" value="TC-AMP_synthase_SUA5"/>
</dbReference>
<proteinExistence type="inferred from homology"/>
<keyword evidence="17" id="KW-1185">Reference proteome</keyword>
<dbReference type="GO" id="GO:0006450">
    <property type="term" value="P:regulation of translational fidelity"/>
    <property type="evidence" value="ECO:0007669"/>
    <property type="project" value="TreeGrafter"/>
</dbReference>
<comment type="function">
    <text evidence="13">Required for the formation of a threonylcarbamoyl group on adenosine at position 37 (t(6)A37) in tRNAs that read codons beginning with adenine.</text>
</comment>
<feature type="binding site" evidence="14">
    <location>
        <position position="40"/>
    </location>
    <ligand>
        <name>L-threonine</name>
        <dbReference type="ChEBI" id="CHEBI:57926"/>
    </ligand>
</feature>
<dbReference type="Gene3D" id="3.90.870.10">
    <property type="entry name" value="DHBP synthase"/>
    <property type="match status" value="1"/>
</dbReference>
<dbReference type="PROSITE" id="PS51163">
    <property type="entry name" value="YRDC"/>
    <property type="match status" value="1"/>
</dbReference>
<evidence type="ECO:0000256" key="10">
    <source>
        <dbReference type="ARBA" id="ARBA00022840"/>
    </source>
</evidence>
<feature type="binding site" evidence="14">
    <location>
        <position position="151"/>
    </location>
    <ligand>
        <name>L-threonine</name>
        <dbReference type="ChEBI" id="CHEBI:57926"/>
    </ligand>
</feature>
<evidence type="ECO:0000256" key="1">
    <source>
        <dbReference type="ARBA" id="ARBA00004496"/>
    </source>
</evidence>
<dbReference type="InterPro" id="IPR006070">
    <property type="entry name" value="Sua5-like_dom"/>
</dbReference>
<dbReference type="GO" id="GO:0005737">
    <property type="term" value="C:cytoplasm"/>
    <property type="evidence" value="ECO:0007669"/>
    <property type="project" value="UniProtKB-SubCell"/>
</dbReference>
<feature type="binding site" evidence="14">
    <location>
        <position position="161"/>
    </location>
    <ligand>
        <name>ATP</name>
        <dbReference type="ChEBI" id="CHEBI:30616"/>
    </ligand>
</feature>
<evidence type="ECO:0000313" key="16">
    <source>
        <dbReference type="EMBL" id="OOL19059.1"/>
    </source>
</evidence>
<feature type="binding site" evidence="14">
    <location>
        <position position="131"/>
    </location>
    <ligand>
        <name>L-threonine</name>
        <dbReference type="ChEBI" id="CHEBI:57926"/>
    </ligand>
</feature>
<evidence type="ECO:0000256" key="6">
    <source>
        <dbReference type="ARBA" id="ARBA00022679"/>
    </source>
</evidence>
<evidence type="ECO:0000256" key="13">
    <source>
        <dbReference type="PIRNR" id="PIRNR004930"/>
    </source>
</evidence>
<protein>
    <recommendedName>
        <fullName evidence="4 13">Threonylcarbamoyl-AMP synthase</fullName>
        <shortName evidence="13">TC-AMP synthase</shortName>
        <ecNumber evidence="3 13">2.7.7.87</ecNumber>
    </recommendedName>
    <alternativeName>
        <fullName evidence="11 13">L-threonylcarbamoyladenylate synthase</fullName>
    </alternativeName>
</protein>
<feature type="binding site" evidence="14">
    <location>
        <position position="127"/>
    </location>
    <ligand>
        <name>ATP</name>
        <dbReference type="ChEBI" id="CHEBI:30616"/>
    </ligand>
</feature>
<evidence type="ECO:0000256" key="3">
    <source>
        <dbReference type="ARBA" id="ARBA00012584"/>
    </source>
</evidence>